<reference evidence="2" key="1">
    <citation type="submission" date="2012-06" db="EMBL/GenBank/DDBJ databases">
        <title>Genomic sequencing and analysis of the Dendrolimus kikuchii nucleopolyhedrovirus.</title>
        <authorList>
            <person name="Yang M.M."/>
        </authorList>
    </citation>
    <scope>NUCLEOTIDE SEQUENCE</scope>
    <source>
        <strain evidence="2">YN</strain>
    </source>
</reference>
<accession>V9LSV5</accession>
<dbReference type="InterPro" id="IPR013083">
    <property type="entry name" value="Znf_RING/FYVE/PHD"/>
</dbReference>
<name>V9LSV5_9ABAC</name>
<evidence type="ECO:0000313" key="2">
    <source>
        <dbReference type="EMBL" id="AFS51977.1"/>
    </source>
</evidence>
<keyword evidence="1" id="KW-0812">Transmembrane</keyword>
<dbReference type="SUPFAM" id="SSF57850">
    <property type="entry name" value="RING/U-box"/>
    <property type="match status" value="1"/>
</dbReference>
<protein>
    <submittedName>
        <fullName evidence="2">DekiORF100</fullName>
    </submittedName>
</protein>
<sequence>MRKIVLLYVAFVQFVYRCEYFLWALISLNLFEYGHVIMLLTVCLKDKTYYMFRLFKDYWPTCTTECQICLERITDDGDDGIVALPDTGMLNLEKMFHNECIQRWRRERNRDPFNRTIKYYFNFPPKTLDECATMLREARGFIGDQTIDRVYRSVYERVTEQDALDIEVDFKRYLKRSPHNNDARVADIGR</sequence>
<evidence type="ECO:0000256" key="1">
    <source>
        <dbReference type="SAM" id="Phobius"/>
    </source>
</evidence>
<dbReference type="Pfam" id="PF05883">
    <property type="entry name" value="Baculo_RING"/>
    <property type="match status" value="1"/>
</dbReference>
<dbReference type="EMBL" id="JX193905">
    <property type="protein sequence ID" value="AFS51977.1"/>
    <property type="molecule type" value="Genomic_DNA"/>
</dbReference>
<feature type="transmembrane region" description="Helical" evidence="1">
    <location>
        <begin position="20"/>
        <end position="44"/>
    </location>
</feature>
<organism evidence="2">
    <name type="scientific">Dendrolimus kikuchii nucleopolyhedrovirus</name>
    <dbReference type="NCBI Taxonomy" id="1219875"/>
    <lineage>
        <taxon>Viruses</taxon>
        <taxon>Viruses incertae sedis</taxon>
        <taxon>Naldaviricetes</taxon>
        <taxon>Lefavirales</taxon>
        <taxon>Baculoviridae</taxon>
        <taxon>Alphabaculovirus</taxon>
    </lineage>
</organism>
<dbReference type="Gene3D" id="3.30.40.10">
    <property type="entry name" value="Zinc/RING finger domain, C3HC4 (zinc finger)"/>
    <property type="match status" value="1"/>
</dbReference>
<dbReference type="InterPro" id="IPR008573">
    <property type="entry name" value="Baculovirus_U-box/Ring-like"/>
</dbReference>
<keyword evidence="1" id="KW-1133">Transmembrane helix</keyword>
<proteinExistence type="predicted"/>
<keyword evidence="1" id="KW-0472">Membrane</keyword>